<keyword evidence="4" id="KW-1185">Reference proteome</keyword>
<keyword evidence="2" id="KW-0503">Monooxygenase</keyword>
<dbReference type="InterPro" id="IPR002397">
    <property type="entry name" value="Cyt_P450_B"/>
</dbReference>
<keyword evidence="2" id="KW-0408">Iron</keyword>
<dbReference type="InterPro" id="IPR017972">
    <property type="entry name" value="Cyt_P450_CS"/>
</dbReference>
<dbReference type="SUPFAM" id="SSF48264">
    <property type="entry name" value="Cytochrome P450"/>
    <property type="match status" value="1"/>
</dbReference>
<proteinExistence type="inferred from homology"/>
<dbReference type="Proteomes" id="UP001501598">
    <property type="component" value="Unassembled WGS sequence"/>
</dbReference>
<dbReference type="PANTHER" id="PTHR46696:SF6">
    <property type="entry name" value="P450, PUTATIVE (EUROFUNG)-RELATED"/>
    <property type="match status" value="1"/>
</dbReference>
<dbReference type="PANTHER" id="PTHR46696">
    <property type="entry name" value="P450, PUTATIVE (EUROFUNG)-RELATED"/>
    <property type="match status" value="1"/>
</dbReference>
<sequence length="421" mass="47170">MLDVDADVNRLLAGDSRLLADPYPTWNHLRTVAPVLRMGETVILSRHRDVKRLISDNNEYYSRAQNRNSSRFRQARESFSPAGQAAFDRFMDHEYRQVVRMDPPDHPRIRKLMLPPLSMRAIARNMSERVQARVDSMMKSLHAGGSGVVDFKTLSYALSLGVLGDILGINLTEIELIHQWSAVLAEGKLNAESEDKALGADQVYGELMDYIAELLYRAGESAEPSGGLLSALVRAEQADSLSWSELEEMVALLIFAGHETTSNLLTIGVLELLRRPGEWTRLVEEPALIPGAVEELLRFVTPSQFVQQVAVQDHLIDDHEIHRGDTVIGVLAAANRDPQVFDRPDVLDIRRDDAREHLAFGIGPHFCVGANLARMEATMVFRGLIAHFPEPRLAMEELHWSGRLFRSPESLPLIPLPEAVR</sequence>
<dbReference type="RefSeq" id="WP_345426642.1">
    <property type="nucleotide sequence ID" value="NZ_BAABGT010000107.1"/>
</dbReference>
<dbReference type="Pfam" id="PF00067">
    <property type="entry name" value="p450"/>
    <property type="match status" value="1"/>
</dbReference>
<gene>
    <name evidence="3" type="ORF">GCM10023175_63700</name>
</gene>
<keyword evidence="2" id="KW-0560">Oxidoreductase</keyword>
<dbReference type="PROSITE" id="PS00086">
    <property type="entry name" value="CYTOCHROME_P450"/>
    <property type="match status" value="1"/>
</dbReference>
<dbReference type="InterPro" id="IPR001128">
    <property type="entry name" value="Cyt_P450"/>
</dbReference>
<dbReference type="InterPro" id="IPR036396">
    <property type="entry name" value="Cyt_P450_sf"/>
</dbReference>
<organism evidence="3 4">
    <name type="scientific">Pseudonocardia xishanensis</name>
    <dbReference type="NCBI Taxonomy" id="630995"/>
    <lineage>
        <taxon>Bacteria</taxon>
        <taxon>Bacillati</taxon>
        <taxon>Actinomycetota</taxon>
        <taxon>Actinomycetes</taxon>
        <taxon>Pseudonocardiales</taxon>
        <taxon>Pseudonocardiaceae</taxon>
        <taxon>Pseudonocardia</taxon>
    </lineage>
</organism>
<evidence type="ECO:0000313" key="4">
    <source>
        <dbReference type="Proteomes" id="UP001501598"/>
    </source>
</evidence>
<evidence type="ECO:0000256" key="2">
    <source>
        <dbReference type="RuleBase" id="RU000461"/>
    </source>
</evidence>
<keyword evidence="2" id="KW-0349">Heme</keyword>
<dbReference type="Gene3D" id="1.10.630.10">
    <property type="entry name" value="Cytochrome P450"/>
    <property type="match status" value="1"/>
</dbReference>
<evidence type="ECO:0000313" key="3">
    <source>
        <dbReference type="EMBL" id="GAA4558099.1"/>
    </source>
</evidence>
<name>A0ABP8S348_9PSEU</name>
<reference evidence="4" key="1">
    <citation type="journal article" date="2019" name="Int. J. Syst. Evol. Microbiol.">
        <title>The Global Catalogue of Microorganisms (GCM) 10K type strain sequencing project: providing services to taxonomists for standard genome sequencing and annotation.</title>
        <authorList>
            <consortium name="The Broad Institute Genomics Platform"/>
            <consortium name="The Broad Institute Genome Sequencing Center for Infectious Disease"/>
            <person name="Wu L."/>
            <person name="Ma J."/>
        </authorList>
    </citation>
    <scope>NUCLEOTIDE SEQUENCE [LARGE SCALE GENOMIC DNA]</scope>
    <source>
        <strain evidence="4">JCM 17906</strain>
    </source>
</reference>
<comment type="similarity">
    <text evidence="1 2">Belongs to the cytochrome P450 family.</text>
</comment>
<accession>A0ABP8S348</accession>
<dbReference type="PRINTS" id="PR00359">
    <property type="entry name" value="BP450"/>
</dbReference>
<dbReference type="PRINTS" id="PR00385">
    <property type="entry name" value="P450"/>
</dbReference>
<protein>
    <submittedName>
        <fullName evidence="3">Cytochrome P450</fullName>
    </submittedName>
</protein>
<keyword evidence="2" id="KW-0479">Metal-binding</keyword>
<evidence type="ECO:0000256" key="1">
    <source>
        <dbReference type="ARBA" id="ARBA00010617"/>
    </source>
</evidence>
<comment type="caution">
    <text evidence="3">The sequence shown here is derived from an EMBL/GenBank/DDBJ whole genome shotgun (WGS) entry which is preliminary data.</text>
</comment>
<dbReference type="EMBL" id="BAABGT010000107">
    <property type="protein sequence ID" value="GAA4558099.1"/>
    <property type="molecule type" value="Genomic_DNA"/>
</dbReference>